<protein>
    <submittedName>
        <fullName evidence="1">Uncharacterized protein</fullName>
    </submittedName>
</protein>
<comment type="caution">
    <text evidence="1">The sequence shown here is derived from an EMBL/GenBank/DDBJ whole genome shotgun (WGS) entry which is preliminary data.</text>
</comment>
<keyword evidence="2" id="KW-1185">Reference proteome</keyword>
<name>A0A7W2ELI0_9BURK</name>
<gene>
    <name evidence="1" type="ORF">H3H36_22565</name>
</gene>
<dbReference type="RefSeq" id="WP_182220310.1">
    <property type="nucleotide sequence ID" value="NZ_JACEZS010000025.1"/>
</dbReference>
<dbReference type="AlphaFoldDB" id="A0A7W2ELI0"/>
<sequence>MTLTYVAQRLHYPWQRMQALIAKEMQSKVKASYSSHLMLARKRELPALRTERSDLDSQVQMLLLVL</sequence>
<dbReference type="EMBL" id="JACEZS010000025">
    <property type="protein sequence ID" value="MBA5608137.1"/>
    <property type="molecule type" value="Genomic_DNA"/>
</dbReference>
<evidence type="ECO:0000313" key="1">
    <source>
        <dbReference type="EMBL" id="MBA5608137.1"/>
    </source>
</evidence>
<reference evidence="1 2" key="1">
    <citation type="submission" date="2020-07" db="EMBL/GenBank/DDBJ databases">
        <title>Novel species isolated from subtropical streams in China.</title>
        <authorList>
            <person name="Lu H."/>
        </authorList>
    </citation>
    <scope>NUCLEOTIDE SEQUENCE [LARGE SCALE GENOMIC DNA]</scope>
    <source>
        <strain evidence="1 2">FT3S</strain>
    </source>
</reference>
<dbReference type="Proteomes" id="UP000566711">
    <property type="component" value="Unassembled WGS sequence"/>
</dbReference>
<accession>A0A7W2ELI0</accession>
<proteinExistence type="predicted"/>
<organism evidence="1 2">
    <name type="scientific">Rugamonas fusca</name>
    <dbReference type="NCBI Taxonomy" id="2758568"/>
    <lineage>
        <taxon>Bacteria</taxon>
        <taxon>Pseudomonadati</taxon>
        <taxon>Pseudomonadota</taxon>
        <taxon>Betaproteobacteria</taxon>
        <taxon>Burkholderiales</taxon>
        <taxon>Oxalobacteraceae</taxon>
        <taxon>Telluria group</taxon>
        <taxon>Rugamonas</taxon>
    </lineage>
</organism>
<evidence type="ECO:0000313" key="2">
    <source>
        <dbReference type="Proteomes" id="UP000566711"/>
    </source>
</evidence>